<evidence type="ECO:0000313" key="3">
    <source>
        <dbReference type="Proteomes" id="UP001209540"/>
    </source>
</evidence>
<protein>
    <submittedName>
        <fullName evidence="2">Uncharacterized protein</fullName>
    </submittedName>
</protein>
<keyword evidence="1" id="KW-1133">Transmembrane helix</keyword>
<dbReference type="Proteomes" id="UP001209540">
    <property type="component" value="Unassembled WGS sequence"/>
</dbReference>
<sequence>MCVGGRVISNMINTGLKKNNLFFIIFSIFHLYIKKSFSHLFCTPKIYIINMCKYNFIHQLEKKKVVP</sequence>
<evidence type="ECO:0000313" key="2">
    <source>
        <dbReference type="EMBL" id="KAI9256587.1"/>
    </source>
</evidence>
<keyword evidence="1" id="KW-0472">Membrane</keyword>
<reference evidence="2" key="1">
    <citation type="journal article" date="2022" name="IScience">
        <title>Evolution of zygomycete secretomes and the origins of terrestrial fungal ecologies.</title>
        <authorList>
            <person name="Chang Y."/>
            <person name="Wang Y."/>
            <person name="Mondo S."/>
            <person name="Ahrendt S."/>
            <person name="Andreopoulos W."/>
            <person name="Barry K."/>
            <person name="Beard J."/>
            <person name="Benny G.L."/>
            <person name="Blankenship S."/>
            <person name="Bonito G."/>
            <person name="Cuomo C."/>
            <person name="Desiro A."/>
            <person name="Gervers K.A."/>
            <person name="Hundley H."/>
            <person name="Kuo A."/>
            <person name="LaButti K."/>
            <person name="Lang B.F."/>
            <person name="Lipzen A."/>
            <person name="O'Donnell K."/>
            <person name="Pangilinan J."/>
            <person name="Reynolds N."/>
            <person name="Sandor L."/>
            <person name="Smith M.E."/>
            <person name="Tsang A."/>
            <person name="Grigoriev I.V."/>
            <person name="Stajich J.E."/>
            <person name="Spatafora J.W."/>
        </authorList>
    </citation>
    <scope>NUCLEOTIDE SEQUENCE</scope>
    <source>
        <strain evidence="2">RSA 2281</strain>
    </source>
</reference>
<dbReference type="AlphaFoldDB" id="A0AAD5K681"/>
<name>A0AAD5K681_9FUNG</name>
<keyword evidence="3" id="KW-1185">Reference proteome</keyword>
<keyword evidence="1" id="KW-0812">Transmembrane</keyword>
<proteinExistence type="predicted"/>
<accession>A0AAD5K681</accession>
<feature type="transmembrane region" description="Helical" evidence="1">
    <location>
        <begin position="21"/>
        <end position="41"/>
    </location>
</feature>
<gene>
    <name evidence="2" type="ORF">BDA99DRAFT_516848</name>
</gene>
<comment type="caution">
    <text evidence="2">The sequence shown here is derived from an EMBL/GenBank/DDBJ whole genome shotgun (WGS) entry which is preliminary data.</text>
</comment>
<evidence type="ECO:0000256" key="1">
    <source>
        <dbReference type="SAM" id="Phobius"/>
    </source>
</evidence>
<dbReference type="EMBL" id="JAIXMP010000021">
    <property type="protein sequence ID" value="KAI9256587.1"/>
    <property type="molecule type" value="Genomic_DNA"/>
</dbReference>
<organism evidence="2 3">
    <name type="scientific">Phascolomyces articulosus</name>
    <dbReference type="NCBI Taxonomy" id="60185"/>
    <lineage>
        <taxon>Eukaryota</taxon>
        <taxon>Fungi</taxon>
        <taxon>Fungi incertae sedis</taxon>
        <taxon>Mucoromycota</taxon>
        <taxon>Mucoromycotina</taxon>
        <taxon>Mucoromycetes</taxon>
        <taxon>Mucorales</taxon>
        <taxon>Lichtheimiaceae</taxon>
        <taxon>Phascolomyces</taxon>
    </lineage>
</organism>
<reference evidence="2" key="2">
    <citation type="submission" date="2023-02" db="EMBL/GenBank/DDBJ databases">
        <authorList>
            <consortium name="DOE Joint Genome Institute"/>
            <person name="Mondo S.J."/>
            <person name="Chang Y."/>
            <person name="Wang Y."/>
            <person name="Ahrendt S."/>
            <person name="Andreopoulos W."/>
            <person name="Barry K."/>
            <person name="Beard J."/>
            <person name="Benny G.L."/>
            <person name="Blankenship S."/>
            <person name="Bonito G."/>
            <person name="Cuomo C."/>
            <person name="Desiro A."/>
            <person name="Gervers K.A."/>
            <person name="Hundley H."/>
            <person name="Kuo A."/>
            <person name="LaButti K."/>
            <person name="Lang B.F."/>
            <person name="Lipzen A."/>
            <person name="O'Donnell K."/>
            <person name="Pangilinan J."/>
            <person name="Reynolds N."/>
            <person name="Sandor L."/>
            <person name="Smith M.W."/>
            <person name="Tsang A."/>
            <person name="Grigoriev I.V."/>
            <person name="Stajich J.E."/>
            <person name="Spatafora J.W."/>
        </authorList>
    </citation>
    <scope>NUCLEOTIDE SEQUENCE</scope>
    <source>
        <strain evidence="2">RSA 2281</strain>
    </source>
</reference>